<protein>
    <submittedName>
        <fullName evidence="3">Uncharacterized protein</fullName>
    </submittedName>
</protein>
<dbReference type="VEuPathDB" id="FungiDB:BTJ68_01764"/>
<organism evidence="3 4">
    <name type="scientific">Hortaea werneckii</name>
    <name type="common">Black yeast</name>
    <name type="synonym">Cladosporium werneckii</name>
    <dbReference type="NCBI Taxonomy" id="91943"/>
    <lineage>
        <taxon>Eukaryota</taxon>
        <taxon>Fungi</taxon>
        <taxon>Dikarya</taxon>
        <taxon>Ascomycota</taxon>
        <taxon>Pezizomycotina</taxon>
        <taxon>Dothideomycetes</taxon>
        <taxon>Dothideomycetidae</taxon>
        <taxon>Mycosphaerellales</taxon>
        <taxon>Teratosphaeriaceae</taxon>
        <taxon>Hortaea</taxon>
    </lineage>
</organism>
<dbReference type="EMBL" id="QWIQ01000186">
    <property type="protein sequence ID" value="RMZ01163.1"/>
    <property type="molecule type" value="Genomic_DNA"/>
</dbReference>
<accession>A0A3M7GJJ8</accession>
<feature type="compositionally biased region" description="Polar residues" evidence="2">
    <location>
        <begin position="708"/>
        <end position="729"/>
    </location>
</feature>
<dbReference type="AlphaFoldDB" id="A0A3M7GJJ8"/>
<feature type="compositionally biased region" description="Basic and acidic residues" evidence="2">
    <location>
        <begin position="598"/>
        <end position="612"/>
    </location>
</feature>
<feature type="coiled-coil region" evidence="1">
    <location>
        <begin position="43"/>
        <end position="182"/>
    </location>
</feature>
<proteinExistence type="predicted"/>
<evidence type="ECO:0000313" key="3">
    <source>
        <dbReference type="EMBL" id="RMZ01163.1"/>
    </source>
</evidence>
<name>A0A3M7GJJ8_HORWE</name>
<dbReference type="Proteomes" id="UP000281468">
    <property type="component" value="Unassembled WGS sequence"/>
</dbReference>
<sequence length="793" mass="89974">MSRIVAAMGAEGGAPVSPSIQAVSLVKRLAQNVVEVQNALEANEVLRRDLSVTQAACERLEKSNSGHRNARATQKARLATLEQENGKLKNIKLDSEQKSERIKTMERDYHLLQELKTSLENDHKVKVSDLKRERFGLKTANAKLEDDNVALDKTLRETNTRLKKTTEAAEIAEDERVRLCRELQGERIKTMDLESDVKDLHQRLGVITELETELTGKTDKLATLEGQVLQLRQDLERAAEKEYAHAAASRKASELEKDLSGLRTLLAAERATTQEALNEAKDSRQLLECSKTQCLEVEEAAQAREICILRERQYAMMCWWEQASSIYEENEYELAWSLQVCNQHEKDAKESRERIAVEQEESALTRLRLKDYQQWYRDTCDDLKKAKKECFDQMENQRRYLSTISSLEREQNKLRRELAGLEHDHESLRDYSRKLEGDLRTLSSTTREALVGMTEQLRNAENSKANCERTMKQLTEQASNREIYVDRLRQALARKQVRRRYIGTEELTQAESDLYFNACDCCKPSPALEVRVHGCLLPSGFSISTAATVSSDPRSLGSLEEGHRIEREDMQVLRDMSLVLTQHGGIQEAIQQWEEHEAALQHEGEHEEHSEPSKCGQEGPGTSVKSKESTRLSLQGRKAHTGLAEPTREVGSEPTGKPQASTQHFPAAASTPSKRRWEAESIVSQPEVTLSDPTSPISPREPTEPITLPNSGKLTGPASQYTVGGNTAQPHPRELFPHPHSRQASRDELGHGQVSRDPHSLQKRPREDDRNGWTDNRPPWNAPKRPRFSYPWK</sequence>
<feature type="coiled-coil region" evidence="1">
    <location>
        <begin position="397"/>
        <end position="424"/>
    </location>
</feature>
<feature type="region of interest" description="Disordered" evidence="2">
    <location>
        <begin position="598"/>
        <end position="793"/>
    </location>
</feature>
<feature type="compositionally biased region" description="Polar residues" evidence="2">
    <location>
        <begin position="682"/>
        <end position="697"/>
    </location>
</feature>
<evidence type="ECO:0000256" key="1">
    <source>
        <dbReference type="SAM" id="Coils"/>
    </source>
</evidence>
<feature type="coiled-coil region" evidence="1">
    <location>
        <begin position="207"/>
        <end position="241"/>
    </location>
</feature>
<evidence type="ECO:0000313" key="4">
    <source>
        <dbReference type="Proteomes" id="UP000281468"/>
    </source>
</evidence>
<reference evidence="3 4" key="1">
    <citation type="journal article" date="2018" name="BMC Genomics">
        <title>Genomic evidence for intraspecific hybridization in a clonal and extremely halotolerant yeast.</title>
        <authorList>
            <person name="Gostincar C."/>
            <person name="Stajich J.E."/>
            <person name="Zupancic J."/>
            <person name="Zalar P."/>
            <person name="Gunde-Cimerman N."/>
        </authorList>
    </citation>
    <scope>NUCLEOTIDE SEQUENCE [LARGE SCALE GENOMIC DNA]</scope>
    <source>
        <strain evidence="3 4">EXF-171</strain>
    </source>
</reference>
<feature type="compositionally biased region" description="Basic and acidic residues" evidence="2">
    <location>
        <begin position="744"/>
        <end position="772"/>
    </location>
</feature>
<feature type="coiled-coil region" evidence="1">
    <location>
        <begin position="450"/>
        <end position="477"/>
    </location>
</feature>
<comment type="caution">
    <text evidence="3">The sequence shown here is derived from an EMBL/GenBank/DDBJ whole genome shotgun (WGS) entry which is preliminary data.</text>
</comment>
<keyword evidence="1" id="KW-0175">Coiled coil</keyword>
<gene>
    <name evidence="3" type="ORF">D0862_06469</name>
</gene>
<evidence type="ECO:0000256" key="2">
    <source>
        <dbReference type="SAM" id="MobiDB-lite"/>
    </source>
</evidence>